<keyword evidence="1" id="KW-0472">Membrane</keyword>
<gene>
    <name evidence="2" type="ORF">CASFOL_019840</name>
</gene>
<evidence type="ECO:0000256" key="1">
    <source>
        <dbReference type="SAM" id="Phobius"/>
    </source>
</evidence>
<dbReference type="Proteomes" id="UP001632038">
    <property type="component" value="Unassembled WGS sequence"/>
</dbReference>
<evidence type="ECO:0000313" key="3">
    <source>
        <dbReference type="Proteomes" id="UP001632038"/>
    </source>
</evidence>
<organism evidence="2 3">
    <name type="scientific">Castilleja foliolosa</name>
    <dbReference type="NCBI Taxonomy" id="1961234"/>
    <lineage>
        <taxon>Eukaryota</taxon>
        <taxon>Viridiplantae</taxon>
        <taxon>Streptophyta</taxon>
        <taxon>Embryophyta</taxon>
        <taxon>Tracheophyta</taxon>
        <taxon>Spermatophyta</taxon>
        <taxon>Magnoliopsida</taxon>
        <taxon>eudicotyledons</taxon>
        <taxon>Gunneridae</taxon>
        <taxon>Pentapetalae</taxon>
        <taxon>asterids</taxon>
        <taxon>lamiids</taxon>
        <taxon>Lamiales</taxon>
        <taxon>Orobanchaceae</taxon>
        <taxon>Pedicularideae</taxon>
        <taxon>Castillejinae</taxon>
        <taxon>Castilleja</taxon>
    </lineage>
</organism>
<protein>
    <recommendedName>
        <fullName evidence="4">WAT1-related protein</fullName>
    </recommendedName>
</protein>
<keyword evidence="3" id="KW-1185">Reference proteome</keyword>
<proteinExistence type="predicted"/>
<comment type="caution">
    <text evidence="2">The sequence shown here is derived from an EMBL/GenBank/DDBJ whole genome shotgun (WGS) entry which is preliminary data.</text>
</comment>
<evidence type="ECO:0008006" key="4">
    <source>
        <dbReference type="Google" id="ProtNLM"/>
    </source>
</evidence>
<dbReference type="AlphaFoldDB" id="A0ABD3CZ47"/>
<keyword evidence="1" id="KW-0812">Transmembrane</keyword>
<sequence length="73" mass="8078">MMMVTAQIALAGVNILYKLAANNGMSLRVLIAYRFLFAAATVVPLALIFENTSTSNIEMEQTEHEHQHQSSPE</sequence>
<accession>A0ABD3CZ47</accession>
<name>A0ABD3CZ47_9LAMI</name>
<dbReference type="EMBL" id="JAVIJP010000027">
    <property type="protein sequence ID" value="KAL3635293.1"/>
    <property type="molecule type" value="Genomic_DNA"/>
</dbReference>
<keyword evidence="1" id="KW-1133">Transmembrane helix</keyword>
<feature type="transmembrane region" description="Helical" evidence="1">
    <location>
        <begin position="30"/>
        <end position="49"/>
    </location>
</feature>
<evidence type="ECO:0000313" key="2">
    <source>
        <dbReference type="EMBL" id="KAL3635293.1"/>
    </source>
</evidence>
<reference evidence="3" key="1">
    <citation type="journal article" date="2024" name="IScience">
        <title>Strigolactones Initiate the Formation of Haustorium-like Structures in Castilleja.</title>
        <authorList>
            <person name="Buerger M."/>
            <person name="Peterson D."/>
            <person name="Chory J."/>
        </authorList>
    </citation>
    <scope>NUCLEOTIDE SEQUENCE [LARGE SCALE GENOMIC DNA]</scope>
</reference>